<keyword evidence="6" id="KW-0964">Secreted</keyword>
<dbReference type="GO" id="GO:0034375">
    <property type="term" value="P:high-density lipoprotein particle remodeling"/>
    <property type="evidence" value="ECO:0007669"/>
    <property type="project" value="TreeGrafter"/>
</dbReference>
<dbReference type="Gene3D" id="2.40.128.20">
    <property type="match status" value="1"/>
</dbReference>
<comment type="subcellular location">
    <subcellularLocation>
        <location evidence="1">Secreted</location>
    </subcellularLocation>
</comment>
<dbReference type="Proteomes" id="UP001314229">
    <property type="component" value="Unassembled WGS sequence"/>
</dbReference>
<dbReference type="GO" id="GO:0034364">
    <property type="term" value="C:high-density lipoprotein particle"/>
    <property type="evidence" value="ECO:0007669"/>
    <property type="project" value="UniProtKB-KW"/>
</dbReference>
<gene>
    <name evidence="12" type="ORF">FSCOSCO3_A016176</name>
</gene>
<protein>
    <recommendedName>
        <fullName evidence="4">Apolipoprotein M</fullName>
    </recommendedName>
</protein>
<dbReference type="GO" id="GO:0034384">
    <property type="term" value="P:high-density lipoprotein particle clearance"/>
    <property type="evidence" value="ECO:0007669"/>
    <property type="project" value="TreeGrafter"/>
</dbReference>
<evidence type="ECO:0000256" key="11">
    <source>
        <dbReference type="ARBA" id="ARBA00025553"/>
    </source>
</evidence>
<evidence type="ECO:0000256" key="5">
    <source>
        <dbReference type="ARBA" id="ARBA00022448"/>
    </source>
</evidence>
<dbReference type="SUPFAM" id="SSF50814">
    <property type="entry name" value="Lipocalins"/>
    <property type="match status" value="1"/>
</dbReference>
<evidence type="ECO:0000256" key="1">
    <source>
        <dbReference type="ARBA" id="ARBA00004613"/>
    </source>
</evidence>
<keyword evidence="8" id="KW-0345">HDL</keyword>
<dbReference type="GO" id="GO:0033344">
    <property type="term" value="P:cholesterol efflux"/>
    <property type="evidence" value="ECO:0007669"/>
    <property type="project" value="TreeGrafter"/>
</dbReference>
<dbReference type="PANTHER" id="PTHR32028">
    <property type="entry name" value="APOLIPOPROTEIN M"/>
    <property type="match status" value="1"/>
</dbReference>
<dbReference type="PANTHER" id="PTHR32028:SF1">
    <property type="entry name" value="APOLIPOPROTEIN M"/>
    <property type="match status" value="1"/>
</dbReference>
<keyword evidence="10" id="KW-1015">Disulfide bond</keyword>
<keyword evidence="9" id="KW-0445">Lipid transport</keyword>
<reference evidence="12 13" key="1">
    <citation type="submission" date="2024-01" db="EMBL/GenBank/DDBJ databases">
        <authorList>
            <person name="Alioto T."/>
            <person name="Alioto T."/>
            <person name="Gomez Garrido J."/>
        </authorList>
    </citation>
    <scope>NUCLEOTIDE SEQUENCE [LARGE SCALE GENOMIC DNA]</scope>
</reference>
<dbReference type="GO" id="GO:0034362">
    <property type="term" value="C:low-density lipoprotein particle"/>
    <property type="evidence" value="ECO:0007669"/>
    <property type="project" value="TreeGrafter"/>
</dbReference>
<comment type="function">
    <text evidence="11">Probably involved in lipid transport. Can bind sphingosine-1-phosphate, myristic acid, palmitic acid and stearic acid, retinol, all-trans-retinoic acid and 9-cis-retinoic acid.</text>
</comment>
<evidence type="ECO:0000313" key="12">
    <source>
        <dbReference type="EMBL" id="CAK6958928.1"/>
    </source>
</evidence>
<dbReference type="GO" id="GO:0005319">
    <property type="term" value="F:lipid transporter activity"/>
    <property type="evidence" value="ECO:0007669"/>
    <property type="project" value="TreeGrafter"/>
</dbReference>
<evidence type="ECO:0000313" key="13">
    <source>
        <dbReference type="Proteomes" id="UP001314229"/>
    </source>
</evidence>
<evidence type="ECO:0000256" key="6">
    <source>
        <dbReference type="ARBA" id="ARBA00022525"/>
    </source>
</evidence>
<comment type="similarity">
    <text evidence="2">Belongs to the calycin superfamily. Lipocalin family. Highly divergent.</text>
</comment>
<evidence type="ECO:0000256" key="4">
    <source>
        <dbReference type="ARBA" id="ARBA00019937"/>
    </source>
</evidence>
<name>A0AAV1NIG2_SCOSC</name>
<dbReference type="InterPro" id="IPR012674">
    <property type="entry name" value="Calycin"/>
</dbReference>
<evidence type="ECO:0000256" key="7">
    <source>
        <dbReference type="ARBA" id="ARBA00022729"/>
    </source>
</evidence>
<comment type="caution">
    <text evidence="12">The sequence shown here is derived from an EMBL/GenBank/DDBJ whole genome shotgun (WGS) entry which is preliminary data.</text>
</comment>
<evidence type="ECO:0000256" key="9">
    <source>
        <dbReference type="ARBA" id="ARBA00023055"/>
    </source>
</evidence>
<dbReference type="GO" id="GO:0034380">
    <property type="term" value="P:high-density lipoprotein particle assembly"/>
    <property type="evidence" value="ECO:0007669"/>
    <property type="project" value="TreeGrafter"/>
</dbReference>
<proteinExistence type="inferred from homology"/>
<dbReference type="InterPro" id="IPR022734">
    <property type="entry name" value="ApoM"/>
</dbReference>
<evidence type="ECO:0000256" key="2">
    <source>
        <dbReference type="ARBA" id="ARBA00007071"/>
    </source>
</evidence>
<keyword evidence="5" id="KW-0813">Transport</keyword>
<accession>A0AAV1NIG2</accession>
<organism evidence="12 13">
    <name type="scientific">Scomber scombrus</name>
    <name type="common">Atlantic mackerel</name>
    <name type="synonym">Scomber vernalis</name>
    <dbReference type="NCBI Taxonomy" id="13677"/>
    <lineage>
        <taxon>Eukaryota</taxon>
        <taxon>Metazoa</taxon>
        <taxon>Chordata</taxon>
        <taxon>Craniata</taxon>
        <taxon>Vertebrata</taxon>
        <taxon>Euteleostomi</taxon>
        <taxon>Actinopterygii</taxon>
        <taxon>Neopterygii</taxon>
        <taxon>Teleostei</taxon>
        <taxon>Neoteleostei</taxon>
        <taxon>Acanthomorphata</taxon>
        <taxon>Pelagiaria</taxon>
        <taxon>Scombriformes</taxon>
        <taxon>Scombridae</taxon>
        <taxon>Scomber</taxon>
    </lineage>
</organism>
<dbReference type="Pfam" id="PF11032">
    <property type="entry name" value="ApoM"/>
    <property type="match status" value="1"/>
</dbReference>
<evidence type="ECO:0000256" key="8">
    <source>
        <dbReference type="ARBA" id="ARBA00022850"/>
    </source>
</evidence>
<sequence length="220" mass="25295">MVNGTLSATVVHSLLYFFVPCPHPEQLRSNNIDIQQFLGKWYFQLAVSHKEAHIGEYNAIDSFVITAEETAQKMLLLTGHVRKGDTCTNQTWTYRIRPESNDFELEGRPQRWTLLWESDSKHCKDCIRIQEIEPPLDSTGSEDSLGRHLVFARKKKDDSEITPILESLACHGLKYYVKPDQKKDVAVAMDILKDNKFISLGFFFLCHGEINKAQFQVLFS</sequence>
<dbReference type="AlphaFoldDB" id="A0AAV1NIG2"/>
<evidence type="ECO:0000256" key="10">
    <source>
        <dbReference type="ARBA" id="ARBA00023157"/>
    </source>
</evidence>
<comment type="subunit">
    <text evidence="3">Interacts with LRP2; LRP2 mediates APOM renal uptake and subsequent lysosomal degradation.</text>
</comment>
<dbReference type="GO" id="GO:0034361">
    <property type="term" value="C:very-low-density lipoprotein particle"/>
    <property type="evidence" value="ECO:0007669"/>
    <property type="project" value="TreeGrafter"/>
</dbReference>
<dbReference type="GO" id="GO:0005543">
    <property type="term" value="F:phospholipid binding"/>
    <property type="evidence" value="ECO:0007669"/>
    <property type="project" value="TreeGrafter"/>
</dbReference>
<keyword evidence="13" id="KW-1185">Reference proteome</keyword>
<evidence type="ECO:0000256" key="3">
    <source>
        <dbReference type="ARBA" id="ARBA00011559"/>
    </source>
</evidence>
<dbReference type="EMBL" id="CAWUFR010000037">
    <property type="protein sequence ID" value="CAK6958928.1"/>
    <property type="molecule type" value="Genomic_DNA"/>
</dbReference>
<keyword evidence="7" id="KW-0732">Signal</keyword>